<evidence type="ECO:0000256" key="2">
    <source>
        <dbReference type="ARBA" id="ARBA00022553"/>
    </source>
</evidence>
<dbReference type="InterPro" id="IPR036291">
    <property type="entry name" value="NAD(P)-bd_dom_sf"/>
</dbReference>
<comment type="caution">
    <text evidence="10">The sequence shown here is derived from an EMBL/GenBank/DDBJ whole genome shotgun (WGS) entry which is preliminary data.</text>
</comment>
<dbReference type="InterPro" id="IPR056501">
    <property type="entry name" value="NAD-bd_HRPKS_sdrA"/>
</dbReference>
<dbReference type="AlphaFoldDB" id="A0A9P7HH52"/>
<evidence type="ECO:0000256" key="1">
    <source>
        <dbReference type="ARBA" id="ARBA00022450"/>
    </source>
</evidence>
<dbReference type="EMBL" id="JADFTT010000520">
    <property type="protein sequence ID" value="KAG5760686.1"/>
    <property type="molecule type" value="Genomic_DNA"/>
</dbReference>
<dbReference type="InterPro" id="IPR006162">
    <property type="entry name" value="Ppantetheine_attach_site"/>
</dbReference>
<dbReference type="InterPro" id="IPR050091">
    <property type="entry name" value="PKS_NRPS_Biosynth_Enz"/>
</dbReference>
<evidence type="ECO:0000256" key="4">
    <source>
        <dbReference type="ARBA" id="ARBA00022857"/>
    </source>
</evidence>
<dbReference type="PANTHER" id="PTHR43775:SF29">
    <property type="entry name" value="ASPERFURANONE POLYKETIDE SYNTHASE AFOG-RELATED"/>
    <property type="match status" value="1"/>
</dbReference>
<keyword evidence="7" id="KW-0012">Acyltransferase</keyword>
<keyword evidence="1" id="KW-0596">Phosphopantetheine</keyword>
<evidence type="ECO:0000256" key="5">
    <source>
        <dbReference type="ARBA" id="ARBA00023002"/>
    </source>
</evidence>
<organism evidence="10 11">
    <name type="scientific">Fusarium xylarioides</name>
    <dbReference type="NCBI Taxonomy" id="221167"/>
    <lineage>
        <taxon>Eukaryota</taxon>
        <taxon>Fungi</taxon>
        <taxon>Dikarya</taxon>
        <taxon>Ascomycota</taxon>
        <taxon>Pezizomycotina</taxon>
        <taxon>Sordariomycetes</taxon>
        <taxon>Hypocreomycetidae</taxon>
        <taxon>Hypocreales</taxon>
        <taxon>Nectriaceae</taxon>
        <taxon>Fusarium</taxon>
        <taxon>Fusarium fujikuroi species complex</taxon>
    </lineage>
</organism>
<dbReference type="Pfam" id="PF23297">
    <property type="entry name" value="ACP_SdgA_C"/>
    <property type="match status" value="1"/>
</dbReference>
<dbReference type="CDD" id="cd05195">
    <property type="entry name" value="enoyl_red"/>
    <property type="match status" value="1"/>
</dbReference>
<gene>
    <name evidence="10" type="ORF">H9Q72_011205</name>
</gene>
<dbReference type="GO" id="GO:0006633">
    <property type="term" value="P:fatty acid biosynthetic process"/>
    <property type="evidence" value="ECO:0007669"/>
    <property type="project" value="TreeGrafter"/>
</dbReference>
<reference evidence="10" key="2">
    <citation type="submission" date="2020-10" db="EMBL/GenBank/DDBJ databases">
        <authorList>
            <person name="Peck L.D."/>
            <person name="Nowell R.W."/>
            <person name="Flood J."/>
            <person name="Ryan M.J."/>
            <person name="Barraclough T.G."/>
        </authorList>
    </citation>
    <scope>NUCLEOTIDE SEQUENCE</scope>
    <source>
        <strain evidence="10">IMI 127659i</strain>
    </source>
</reference>
<evidence type="ECO:0000313" key="10">
    <source>
        <dbReference type="EMBL" id="KAG5760686.1"/>
    </source>
</evidence>
<dbReference type="Pfam" id="PF08659">
    <property type="entry name" value="KR"/>
    <property type="match status" value="1"/>
</dbReference>
<dbReference type="Pfam" id="PF23114">
    <property type="entry name" value="NAD-bd_HRPKS_sdrA"/>
    <property type="match status" value="1"/>
</dbReference>
<dbReference type="GO" id="GO:0030639">
    <property type="term" value="P:polyketide biosynthetic process"/>
    <property type="evidence" value="ECO:0007669"/>
    <property type="project" value="UniProtKB-ARBA"/>
</dbReference>
<dbReference type="InterPro" id="IPR020843">
    <property type="entry name" value="ER"/>
</dbReference>
<dbReference type="PROSITE" id="PS00012">
    <property type="entry name" value="PHOSPHOPANTETHEINE"/>
    <property type="match status" value="1"/>
</dbReference>
<protein>
    <recommendedName>
        <fullName evidence="12">Polyketide synthase</fullName>
    </recommendedName>
</protein>
<proteinExistence type="predicted"/>
<dbReference type="OrthoDB" id="5093528at2759"/>
<evidence type="ECO:0000313" key="11">
    <source>
        <dbReference type="Proteomes" id="UP000750502"/>
    </source>
</evidence>
<evidence type="ECO:0000256" key="7">
    <source>
        <dbReference type="ARBA" id="ARBA00023315"/>
    </source>
</evidence>
<reference evidence="10" key="1">
    <citation type="journal article" date="2020" name="bioRxiv">
        <title>Historical genomics reveals the evolutionary mechanisms behind multiple outbreaks of the host-specific coffee wilt pathogen Fusarium xylarioides.</title>
        <authorList>
            <person name="Peck D."/>
            <person name="Nowell R.W."/>
            <person name="Flood J."/>
            <person name="Ryan M.J."/>
            <person name="Barraclough T.G."/>
        </authorList>
    </citation>
    <scope>NUCLEOTIDE SEQUENCE</scope>
    <source>
        <strain evidence="10">IMI 127659i</strain>
    </source>
</reference>
<evidence type="ECO:0000256" key="3">
    <source>
        <dbReference type="ARBA" id="ARBA00022679"/>
    </source>
</evidence>
<dbReference type="InterPro" id="IPR029063">
    <property type="entry name" value="SAM-dependent_MTases_sf"/>
</dbReference>
<sequence length="1212" mass="130159">MLVATYTALPGVESQQESTRVFQSIEKFWVSSEISRDIGHSFRCYTSLKHADAQGIEADLVLAEPGTSKPLLKIQGLVFSSLGRAVSGSDASLWEKEFCSRIVWDVDPDLSFNHSSIAKATEASTLLKQIVHKSPRLRILDLGANIEIAKHVLQHILGTTEDGGPRAALYHLVNLSEEDLDIARQELSAWSQILVLDRLNLDADPSIQGFDLASYDIVLADQDSGSPSSPTQGLGSIHGLLKAGGRLIINQASQEETFWDQILKEAGFSGTEFDCRSNTTRTIFTTVPSADDAPALPVADNIVIITSNKSSPDSTWLESLQNSVGADGVKPALHTLGSLTTATFTACSNIFCVFLGEIETPVLRDLDAETLEAIKAMAIGCSGLLWVTRGGVVECQKPDLGLAPGFLRTLRNEYLGRSYVSLDLDPKAPVWSDDDISAITEVVKVGFQSSVASGSDAPGEFEYAVREGVIKIPRIIKDTPRNLIVSPDGTADLEKSSLAPLHQTDRPLSMYVGMPGLLDTLVFDDHPSVSAAASEESIPADLVEIEPRTYGVNFRDVMVAMGQLHERVMGLECAGIITRVGSEAAKQGYSTGDRVFCLLRGPFGSRTRIEWTNVSHMLNGLSFEEAASLPVIFCTAYIGLIDLARLGPGNTILIHAAAGGVGQAAIMMARHIGADIFVTVGTAEKRKLVMTRYGIPADRIFSSRDPSFASGILAATGGRGIDVVLNSLAGPLLQESFNVLAPFGRFIEIGKRDLEINSHLEMRPFARQASFSAFYLLALVRHKPQQIHHVLSEISKLIESQVIAPVYPITAYPIADASKAFRLLQTGKHMGKVVLSVSPQELVPILPRSPAPNFSSYASYLLVGGMGGIGRAIAYWMVSKGARNLIFLSRSAGRTNSSSKFLQQLEQAGCRVRPVSCDVSSESDLAQALQTCKIEGVPPVRGVIQAAMVLQDTILEQMTLENYQKAVRPKVHGTWNLHHQFDKQDSLDFFVILSSVVGVAGNASQSNYSAAGSFQDALARWRVSRDLPAVAIDLGAVKAIGVAAETAGVLGRLQRTGHIPLSEDQVLSILASAILTPYQPQVVVGLNSGPGNHWDRTGESQLGRDARFLALRAREIDQIQGKSGGASGDSLSLASKLASASSSDEAIAAVGTAIAEKLSDIFMIPVDDIELANRPAQYGIDSLVAVELRNMLVQQAAAEISIFGIMQSALFA</sequence>
<dbReference type="InterPro" id="IPR011032">
    <property type="entry name" value="GroES-like_sf"/>
</dbReference>
<dbReference type="PANTHER" id="PTHR43775">
    <property type="entry name" value="FATTY ACID SYNTHASE"/>
    <property type="match status" value="1"/>
</dbReference>
<keyword evidence="2" id="KW-0597">Phosphoprotein</keyword>
<keyword evidence="6" id="KW-0511">Multifunctional enzyme</keyword>
<dbReference type="GO" id="GO:1901336">
    <property type="term" value="P:lactone biosynthetic process"/>
    <property type="evidence" value="ECO:0007669"/>
    <property type="project" value="UniProtKB-ARBA"/>
</dbReference>
<evidence type="ECO:0008006" key="12">
    <source>
        <dbReference type="Google" id="ProtNLM"/>
    </source>
</evidence>
<dbReference type="Pfam" id="PF08240">
    <property type="entry name" value="ADH_N"/>
    <property type="match status" value="1"/>
</dbReference>
<dbReference type="SUPFAM" id="SSF51735">
    <property type="entry name" value="NAD(P)-binding Rossmann-fold domains"/>
    <property type="match status" value="2"/>
</dbReference>
<dbReference type="SUPFAM" id="SSF50129">
    <property type="entry name" value="GroES-like"/>
    <property type="match status" value="1"/>
</dbReference>
<dbReference type="Gene3D" id="3.40.50.150">
    <property type="entry name" value="Vaccinia Virus protein VP39"/>
    <property type="match status" value="1"/>
</dbReference>
<dbReference type="InterPro" id="IPR057326">
    <property type="entry name" value="KR_dom"/>
</dbReference>
<dbReference type="SUPFAM" id="SSF53335">
    <property type="entry name" value="S-adenosyl-L-methionine-dependent methyltransferases"/>
    <property type="match status" value="1"/>
</dbReference>
<dbReference type="SMART" id="SM00829">
    <property type="entry name" value="PKS_ER"/>
    <property type="match status" value="1"/>
</dbReference>
<name>A0A9P7HH52_9HYPO</name>
<keyword evidence="5" id="KW-0560">Oxidoreductase</keyword>
<evidence type="ECO:0000259" key="8">
    <source>
        <dbReference type="SMART" id="SM00822"/>
    </source>
</evidence>
<keyword evidence="11" id="KW-1185">Reference proteome</keyword>
<keyword evidence="3" id="KW-0808">Transferase</keyword>
<dbReference type="Gene3D" id="3.40.50.720">
    <property type="entry name" value="NAD(P)-binding Rossmann-like Domain"/>
    <property type="match status" value="3"/>
</dbReference>
<dbReference type="Pfam" id="PF13602">
    <property type="entry name" value="ADH_zinc_N_2"/>
    <property type="match status" value="1"/>
</dbReference>
<dbReference type="Proteomes" id="UP000750502">
    <property type="component" value="Unassembled WGS sequence"/>
</dbReference>
<dbReference type="GO" id="GO:0004312">
    <property type="term" value="F:fatty acid synthase activity"/>
    <property type="evidence" value="ECO:0007669"/>
    <property type="project" value="TreeGrafter"/>
</dbReference>
<evidence type="ECO:0000259" key="9">
    <source>
        <dbReference type="SMART" id="SM00829"/>
    </source>
</evidence>
<feature type="domain" description="Ketoreductase" evidence="8">
    <location>
        <begin position="858"/>
        <end position="1046"/>
    </location>
</feature>
<dbReference type="InterPro" id="IPR013154">
    <property type="entry name" value="ADH-like_N"/>
</dbReference>
<dbReference type="GO" id="GO:0016491">
    <property type="term" value="F:oxidoreductase activity"/>
    <property type="evidence" value="ECO:0007669"/>
    <property type="project" value="UniProtKB-KW"/>
</dbReference>
<dbReference type="InterPro" id="IPR009081">
    <property type="entry name" value="PP-bd_ACP"/>
</dbReference>
<accession>A0A9P7HH52</accession>
<dbReference type="InterPro" id="IPR013968">
    <property type="entry name" value="PKS_KR"/>
</dbReference>
<dbReference type="FunFam" id="3.40.50.720:FF:000209">
    <property type="entry name" value="Polyketide synthase Pks12"/>
    <property type="match status" value="1"/>
</dbReference>
<evidence type="ECO:0000256" key="6">
    <source>
        <dbReference type="ARBA" id="ARBA00023268"/>
    </source>
</evidence>
<keyword evidence="4" id="KW-0521">NADP</keyword>
<dbReference type="Gene3D" id="3.90.180.10">
    <property type="entry name" value="Medium-chain alcohol dehydrogenases, catalytic domain"/>
    <property type="match status" value="1"/>
</dbReference>
<feature type="domain" description="Enoyl reductase (ER)" evidence="9">
    <location>
        <begin position="516"/>
        <end position="835"/>
    </location>
</feature>
<dbReference type="SMART" id="SM00822">
    <property type="entry name" value="PKS_KR"/>
    <property type="match status" value="1"/>
</dbReference>